<dbReference type="Gene3D" id="3.20.20.140">
    <property type="entry name" value="Metal-dependent hydrolases"/>
    <property type="match status" value="1"/>
</dbReference>
<evidence type="ECO:0000313" key="4">
    <source>
        <dbReference type="Proteomes" id="UP000009044"/>
    </source>
</evidence>
<dbReference type="EMBL" id="AP012159">
    <property type="protein sequence ID" value="BAK83726.1"/>
    <property type="molecule type" value="Genomic_DNA"/>
</dbReference>
<protein>
    <submittedName>
        <fullName evidence="3">Amidohydrolase</fullName>
    </submittedName>
</protein>
<dbReference type="RefSeq" id="WP_014105270.1">
    <property type="nucleotide sequence ID" value="NC_016027.1"/>
</dbReference>
<dbReference type="eggNOG" id="COG1228">
    <property type="taxonomic scope" value="Bacteria"/>
</dbReference>
<dbReference type="SUPFAM" id="SSF51556">
    <property type="entry name" value="Metallo-dependent hydrolases"/>
    <property type="match status" value="1"/>
</dbReference>
<proteinExistence type="predicted"/>
<reference evidence="4" key="1">
    <citation type="journal article" date="2011" name="J. Bacteriol.">
        <title>Complete genome sequence of NBRC 3288, a unique cellulose-nonproducing strain of Gluconacetobacter xylinus isolated from vinegar.</title>
        <authorList>
            <person name="Ogino H."/>
            <person name="Azuma Y."/>
            <person name="Hosoyama A."/>
            <person name="Nakazawa H."/>
            <person name="Matsutani M."/>
            <person name="Hasegawa A."/>
            <person name="Otsuyama K."/>
            <person name="Matsushita K."/>
            <person name="Fujita N."/>
            <person name="Shirai M."/>
        </authorList>
    </citation>
    <scope>NUCLEOTIDE SEQUENCE [LARGE SCALE GENOMIC DNA]</scope>
    <source>
        <strain evidence="4">NBRC 3288 / BCRC 11682 / LMG 1693</strain>
    </source>
</reference>
<feature type="domain" description="Amidohydrolase-related" evidence="2">
    <location>
        <begin position="86"/>
        <end position="458"/>
    </location>
</feature>
<dbReference type="PANTHER" id="PTHR43135">
    <property type="entry name" value="ALPHA-D-RIBOSE 1-METHYLPHOSPHONATE 5-TRIPHOSPHATE DIPHOSPHATASE"/>
    <property type="match status" value="1"/>
</dbReference>
<dbReference type="InterPro" id="IPR051781">
    <property type="entry name" value="Metallo-dep_Hydrolase"/>
</dbReference>
<dbReference type="HOGENOM" id="CLU_023620_4_2_5"/>
<keyword evidence="1" id="KW-0732">Signal</keyword>
<name>G2I6H9_KOMMN</name>
<sequence>MSPRRHALIVLATGLLATHAALPACAASARADDRPVLLRNATVIDGTGSAARPDTDILIQQGHITQVGHALPVPAHARVVELRGQTVLPGLVSDHSHVGQVSGMQNGEVNYTRANILAALAQYEHYGVLTITALGLNRSPLFDDLRHEQHAALNPGADLYGVDQGIGAPDGVPPQNMFHLGADQIFRPTSPEEARAAVDKMADEGTDLIKLWVDDFRNGVPGAHPLPKMRPVIYRAVIAQAHLRGKRVAAHIHDLSDARALVAAGVDILAHGVRDKPVDEALISAMTQQRTSYIATLDLDEANYIFAEHPEWLDDPFLSYGLSPALRQQFADPAWRHKVLAAPLTAASRKALALNMHNLLTLYRAGITIGFGTDSGATPTRIPGFAEHRELHLSIMAGLTPLQAITLATGDAARLMQLSDRGTIAPGQLADLLVVQGDPLADPRAFDRLRQVWHHGRLVPGPLPGQHQASLP</sequence>
<dbReference type="InterPro" id="IPR006680">
    <property type="entry name" value="Amidohydro-rel"/>
</dbReference>
<evidence type="ECO:0000313" key="3">
    <source>
        <dbReference type="EMBL" id="BAK83726.1"/>
    </source>
</evidence>
<dbReference type="InterPro" id="IPR032466">
    <property type="entry name" value="Metal_Hydrolase"/>
</dbReference>
<dbReference type="PATRIC" id="fig|634177.7.peg.1512"/>
<organism evidence="3 4">
    <name type="scientific">Komagataeibacter medellinensis (strain NBRC 3288 / BCRC 11682 / LMG 1693 / Kondo 51)</name>
    <name type="common">Gluconacetobacter medellinensis</name>
    <dbReference type="NCBI Taxonomy" id="634177"/>
    <lineage>
        <taxon>Bacteria</taxon>
        <taxon>Pseudomonadati</taxon>
        <taxon>Pseudomonadota</taxon>
        <taxon>Alphaproteobacteria</taxon>
        <taxon>Acetobacterales</taxon>
        <taxon>Acetobacteraceae</taxon>
        <taxon>Komagataeibacter</taxon>
    </lineage>
</organism>
<dbReference type="InterPro" id="IPR011059">
    <property type="entry name" value="Metal-dep_hydrolase_composite"/>
</dbReference>
<accession>G2I6H9</accession>
<feature type="signal peptide" evidence="1">
    <location>
        <begin position="1"/>
        <end position="26"/>
    </location>
</feature>
<dbReference type="PANTHER" id="PTHR43135:SF3">
    <property type="entry name" value="ALPHA-D-RIBOSE 1-METHYLPHOSPHONATE 5-TRIPHOSPHATE DIPHOSPHATASE"/>
    <property type="match status" value="1"/>
</dbReference>
<dbReference type="Pfam" id="PF01979">
    <property type="entry name" value="Amidohydro_1"/>
    <property type="match status" value="1"/>
</dbReference>
<dbReference type="GO" id="GO:0016810">
    <property type="term" value="F:hydrolase activity, acting on carbon-nitrogen (but not peptide) bonds"/>
    <property type="evidence" value="ECO:0007669"/>
    <property type="project" value="InterPro"/>
</dbReference>
<evidence type="ECO:0000259" key="2">
    <source>
        <dbReference type="Pfam" id="PF01979"/>
    </source>
</evidence>
<evidence type="ECO:0000256" key="1">
    <source>
        <dbReference type="SAM" id="SignalP"/>
    </source>
</evidence>
<dbReference type="Gene3D" id="2.30.40.10">
    <property type="entry name" value="Urease, subunit C, domain 1"/>
    <property type="match status" value="1"/>
</dbReference>
<dbReference type="Proteomes" id="UP000009044">
    <property type="component" value="Chromosome"/>
</dbReference>
<dbReference type="AlphaFoldDB" id="G2I6H9"/>
<dbReference type="SUPFAM" id="SSF51338">
    <property type="entry name" value="Composite domain of metallo-dependent hydrolases"/>
    <property type="match status" value="1"/>
</dbReference>
<feature type="chain" id="PRO_5003431406" evidence="1">
    <location>
        <begin position="27"/>
        <end position="472"/>
    </location>
</feature>
<dbReference type="KEGG" id="gxy:GLX_13140"/>
<keyword evidence="3" id="KW-0378">Hydrolase</keyword>
<dbReference type="STRING" id="634177.GLX_13140"/>
<gene>
    <name evidence="3" type="ordered locus">GLX_13140</name>
</gene>